<comment type="caution">
    <text evidence="2">The sequence shown here is derived from an EMBL/GenBank/DDBJ whole genome shotgun (WGS) entry which is preliminary data.</text>
</comment>
<dbReference type="Proteomes" id="UP000194903">
    <property type="component" value="Unassembled WGS sequence"/>
</dbReference>
<evidence type="ECO:0000313" key="3">
    <source>
        <dbReference type="Proteomes" id="UP000194903"/>
    </source>
</evidence>
<sequence length="268" mass="30417">MVQIGISTASFYPKELEHGIEYAAQLGYRRVELFINSESEYGVPFRRMLKQKLRELGLAVVSVHPFTSAMEGHLLFSDYARRTRDALDQYTRYFEAAADLGAKYFTFHGELLRSRGLPPARADEQRFETYHKLCERASACGIAFTQENVSWCKSSDLAFLRALYDHVPELRFTLDIKQARRAGLDWSDYADAVGDRTVNLHISDYDTQSDCLLPGQGKVDFSALFGRMEALGCGSAMVEVYSDDYTRLAELEQSRLFLQSAAQRGLLK</sequence>
<feature type="domain" description="Xylose isomerase-like TIM barrel" evidence="1">
    <location>
        <begin position="20"/>
        <end position="259"/>
    </location>
</feature>
<dbReference type="PANTHER" id="PTHR12110">
    <property type="entry name" value="HYDROXYPYRUVATE ISOMERASE"/>
    <property type="match status" value="1"/>
</dbReference>
<dbReference type="InterPro" id="IPR050312">
    <property type="entry name" value="IolE/XylAMocC-like"/>
</dbReference>
<organism evidence="2 3">
    <name type="scientific">Butyricicoccus porcorum</name>
    <dbReference type="NCBI Taxonomy" id="1945634"/>
    <lineage>
        <taxon>Bacteria</taxon>
        <taxon>Bacillati</taxon>
        <taxon>Bacillota</taxon>
        <taxon>Clostridia</taxon>
        <taxon>Eubacteriales</taxon>
        <taxon>Butyricicoccaceae</taxon>
        <taxon>Butyricicoccus</taxon>
    </lineage>
</organism>
<accession>A0A252F6Z0</accession>
<dbReference type="EMBL" id="NHOC01000002">
    <property type="protein sequence ID" value="OUM21420.1"/>
    <property type="molecule type" value="Genomic_DNA"/>
</dbReference>
<dbReference type="AlphaFoldDB" id="A0A252F6Z0"/>
<keyword evidence="3" id="KW-1185">Reference proteome</keyword>
<dbReference type="Pfam" id="PF01261">
    <property type="entry name" value="AP_endonuc_2"/>
    <property type="match status" value="1"/>
</dbReference>
<evidence type="ECO:0000313" key="2">
    <source>
        <dbReference type="EMBL" id="OUM21420.1"/>
    </source>
</evidence>
<reference evidence="2 3" key="1">
    <citation type="submission" date="2017-05" db="EMBL/GenBank/DDBJ databases">
        <title>Butyricicoccus porcorum sp. nov. a butyrate-producing bacterium from the swine intestinal tract.</title>
        <authorList>
            <person name="Trachsel J."/>
            <person name="Humphrey S."/>
            <person name="Allen H.K."/>
        </authorList>
    </citation>
    <scope>NUCLEOTIDE SEQUENCE [LARGE SCALE GENOMIC DNA]</scope>
    <source>
        <strain evidence="2">BB10</strain>
    </source>
</reference>
<proteinExistence type="predicted"/>
<dbReference type="InterPro" id="IPR013022">
    <property type="entry name" value="Xyl_isomerase-like_TIM-brl"/>
</dbReference>
<dbReference type="Gene3D" id="3.20.20.150">
    <property type="entry name" value="Divalent-metal-dependent TIM barrel enzymes"/>
    <property type="match status" value="1"/>
</dbReference>
<dbReference type="SUPFAM" id="SSF51658">
    <property type="entry name" value="Xylose isomerase-like"/>
    <property type="match status" value="1"/>
</dbReference>
<gene>
    <name evidence="2" type="ORF">CBW42_02275</name>
</gene>
<evidence type="ECO:0000259" key="1">
    <source>
        <dbReference type="Pfam" id="PF01261"/>
    </source>
</evidence>
<name>A0A252F6Z0_9FIRM</name>
<dbReference type="OrthoDB" id="148059at2"/>
<protein>
    <recommendedName>
        <fullName evidence="1">Xylose isomerase-like TIM barrel domain-containing protein</fullName>
    </recommendedName>
</protein>
<dbReference type="InterPro" id="IPR036237">
    <property type="entry name" value="Xyl_isomerase-like_sf"/>
</dbReference>